<feature type="compositionally biased region" description="Basic residues" evidence="1">
    <location>
        <begin position="87"/>
        <end position="104"/>
    </location>
</feature>
<accession>A0A6C0JW65</accession>
<feature type="region of interest" description="Disordered" evidence="1">
    <location>
        <begin position="82"/>
        <end position="104"/>
    </location>
</feature>
<proteinExistence type="predicted"/>
<evidence type="ECO:0000313" key="2">
    <source>
        <dbReference type="EMBL" id="QHU09161.1"/>
    </source>
</evidence>
<reference evidence="2" key="1">
    <citation type="journal article" date="2020" name="Nature">
        <title>Giant virus diversity and host interactions through global metagenomics.</title>
        <authorList>
            <person name="Schulz F."/>
            <person name="Roux S."/>
            <person name="Paez-Espino D."/>
            <person name="Jungbluth S."/>
            <person name="Walsh D.A."/>
            <person name="Denef V.J."/>
            <person name="McMahon K.D."/>
            <person name="Konstantinidis K.T."/>
            <person name="Eloe-Fadrosh E.A."/>
            <person name="Kyrpides N.C."/>
            <person name="Woyke T."/>
        </authorList>
    </citation>
    <scope>NUCLEOTIDE SEQUENCE</scope>
    <source>
        <strain evidence="2">GVMAG-S-1074260-58</strain>
    </source>
</reference>
<sequence>MMNDDMVIRSTHEGPAAGAFKLNSKYMTGGNLSSHNQDGLAVPAGLYLIQPTVHSTYIMNPTEKVVDNEVYERLIANIEVVSSSRNQSKKKSHKSLKSTRRKKL</sequence>
<dbReference type="AlphaFoldDB" id="A0A6C0JW65"/>
<dbReference type="EMBL" id="MN740705">
    <property type="protein sequence ID" value="QHU09161.1"/>
    <property type="molecule type" value="Genomic_DNA"/>
</dbReference>
<name>A0A6C0JW65_9ZZZZ</name>
<evidence type="ECO:0000256" key="1">
    <source>
        <dbReference type="SAM" id="MobiDB-lite"/>
    </source>
</evidence>
<organism evidence="2">
    <name type="scientific">viral metagenome</name>
    <dbReference type="NCBI Taxonomy" id="1070528"/>
    <lineage>
        <taxon>unclassified sequences</taxon>
        <taxon>metagenomes</taxon>
        <taxon>organismal metagenomes</taxon>
    </lineage>
</organism>
<protein>
    <submittedName>
        <fullName evidence="2">Uncharacterized protein</fullName>
    </submittedName>
</protein>